<feature type="region of interest" description="Disordered" evidence="5">
    <location>
        <begin position="526"/>
        <end position="553"/>
    </location>
</feature>
<evidence type="ECO:0000256" key="3">
    <source>
        <dbReference type="ARBA" id="ARBA00023054"/>
    </source>
</evidence>
<evidence type="ECO:0000313" key="8">
    <source>
        <dbReference type="RefSeq" id="XP_033529831.1"/>
    </source>
</evidence>
<dbReference type="GO" id="GO:0005768">
    <property type="term" value="C:endosome"/>
    <property type="evidence" value="ECO:0007669"/>
    <property type="project" value="TreeGrafter"/>
</dbReference>
<keyword evidence="3 4" id="KW-0175">Coiled coil</keyword>
<reference evidence="8" key="2">
    <citation type="submission" date="2020-04" db="EMBL/GenBank/DDBJ databases">
        <authorList>
            <consortium name="NCBI Genome Project"/>
        </authorList>
    </citation>
    <scope>NUCLEOTIDE SEQUENCE</scope>
    <source>
        <strain evidence="8">CBS 781.70</strain>
    </source>
</reference>
<dbReference type="GeneID" id="54422863"/>
<reference evidence="8" key="3">
    <citation type="submission" date="2025-04" db="UniProtKB">
        <authorList>
            <consortium name="RefSeq"/>
        </authorList>
    </citation>
    <scope>IDENTIFICATION</scope>
    <source>
        <strain evidence="8">CBS 781.70</strain>
    </source>
</reference>
<dbReference type="PANTHER" id="PTHR15157">
    <property type="entry name" value="UV RADIATION RESISTANCE-ASSOCIATED GENE PROTEIN"/>
    <property type="match status" value="1"/>
</dbReference>
<dbReference type="InterPro" id="IPR018791">
    <property type="entry name" value="UV_resistance/autophagy_Atg14"/>
</dbReference>
<dbReference type="GO" id="GO:0035493">
    <property type="term" value="P:SNARE complex assembly"/>
    <property type="evidence" value="ECO:0007669"/>
    <property type="project" value="TreeGrafter"/>
</dbReference>
<name>A0A6G1FR57_9PEZI</name>
<proteinExistence type="inferred from homology"/>
<evidence type="ECO:0000256" key="4">
    <source>
        <dbReference type="SAM" id="Coils"/>
    </source>
</evidence>
<dbReference type="OrthoDB" id="16772at2759"/>
<evidence type="ECO:0000256" key="5">
    <source>
        <dbReference type="SAM" id="MobiDB-lite"/>
    </source>
</evidence>
<reference evidence="6 8" key="1">
    <citation type="submission" date="2020-01" db="EMBL/GenBank/DDBJ databases">
        <authorList>
            <consortium name="DOE Joint Genome Institute"/>
            <person name="Haridas S."/>
            <person name="Albert R."/>
            <person name="Binder M."/>
            <person name="Bloem J."/>
            <person name="Labutti K."/>
            <person name="Salamov A."/>
            <person name="Andreopoulos B."/>
            <person name="Baker S.E."/>
            <person name="Barry K."/>
            <person name="Bills G."/>
            <person name="Bluhm B.H."/>
            <person name="Cannon C."/>
            <person name="Castanera R."/>
            <person name="Culley D.E."/>
            <person name="Daum C."/>
            <person name="Ezra D."/>
            <person name="Gonzalez J.B."/>
            <person name="Henrissat B."/>
            <person name="Kuo A."/>
            <person name="Liang C."/>
            <person name="Lipzen A."/>
            <person name="Lutzoni F."/>
            <person name="Magnuson J."/>
            <person name="Mondo S."/>
            <person name="Nolan M."/>
            <person name="Ohm R."/>
            <person name="Pangilinan J."/>
            <person name="Park H.-J."/>
            <person name="Ramirez L."/>
            <person name="Alfaro M."/>
            <person name="Sun H."/>
            <person name="Tritt A."/>
            <person name="Yoshinaga Y."/>
            <person name="Zwiers L.-H."/>
            <person name="Turgeon B.G."/>
            <person name="Goodwin S.B."/>
            <person name="Spatafora J.W."/>
            <person name="Crous P.W."/>
            <person name="Grigoriev I.V."/>
        </authorList>
    </citation>
    <scope>NUCLEOTIDE SEQUENCE</scope>
    <source>
        <strain evidence="6 8">CBS 781.70</strain>
    </source>
</reference>
<feature type="compositionally biased region" description="Basic and acidic residues" evidence="5">
    <location>
        <begin position="153"/>
        <end position="181"/>
    </location>
</feature>
<evidence type="ECO:0000256" key="1">
    <source>
        <dbReference type="ARBA" id="ARBA00009574"/>
    </source>
</evidence>
<evidence type="ECO:0000313" key="6">
    <source>
        <dbReference type="EMBL" id="KAF1808200.1"/>
    </source>
</evidence>
<dbReference type="Pfam" id="PF10186">
    <property type="entry name" value="ATG14"/>
    <property type="match status" value="1"/>
</dbReference>
<feature type="region of interest" description="Disordered" evidence="5">
    <location>
        <begin position="396"/>
        <end position="447"/>
    </location>
</feature>
<dbReference type="AlphaFoldDB" id="A0A6G1FR57"/>
<feature type="region of interest" description="Disordered" evidence="5">
    <location>
        <begin position="142"/>
        <end position="181"/>
    </location>
</feature>
<protein>
    <recommendedName>
        <fullName evidence="2">Autophagy-related protein 14</fullName>
    </recommendedName>
</protein>
<accession>A0A6G1FR57</accession>
<comment type="similarity">
    <text evidence="1">Belongs to the ATG14 family.</text>
</comment>
<evidence type="ECO:0000313" key="7">
    <source>
        <dbReference type="Proteomes" id="UP000504638"/>
    </source>
</evidence>
<keyword evidence="7" id="KW-1185">Reference proteome</keyword>
<dbReference type="EMBL" id="ML975188">
    <property type="protein sequence ID" value="KAF1808200.1"/>
    <property type="molecule type" value="Genomic_DNA"/>
</dbReference>
<organism evidence="6">
    <name type="scientific">Eremomyces bilateralis CBS 781.70</name>
    <dbReference type="NCBI Taxonomy" id="1392243"/>
    <lineage>
        <taxon>Eukaryota</taxon>
        <taxon>Fungi</taxon>
        <taxon>Dikarya</taxon>
        <taxon>Ascomycota</taxon>
        <taxon>Pezizomycotina</taxon>
        <taxon>Dothideomycetes</taxon>
        <taxon>Dothideomycetes incertae sedis</taxon>
        <taxon>Eremomycetales</taxon>
        <taxon>Eremomycetaceae</taxon>
        <taxon>Eremomyces</taxon>
    </lineage>
</organism>
<evidence type="ECO:0000256" key="2">
    <source>
        <dbReference type="ARBA" id="ARBA00013807"/>
    </source>
</evidence>
<dbReference type="RefSeq" id="XP_033529831.1">
    <property type="nucleotide sequence ID" value="XM_033682293.1"/>
</dbReference>
<dbReference type="Proteomes" id="UP000504638">
    <property type="component" value="Unplaced"/>
</dbReference>
<gene>
    <name evidence="6 8" type="ORF">P152DRAFT_499247</name>
</gene>
<dbReference type="GO" id="GO:0000323">
    <property type="term" value="C:lytic vacuole"/>
    <property type="evidence" value="ECO:0007669"/>
    <property type="project" value="TreeGrafter"/>
</dbReference>
<feature type="coiled-coil region" evidence="4">
    <location>
        <begin position="106"/>
        <end position="140"/>
    </location>
</feature>
<dbReference type="PANTHER" id="PTHR15157:SF13">
    <property type="entry name" value="AUTOPHAGY-RELATED PROTEIN 14"/>
    <property type="match status" value="1"/>
</dbReference>
<dbReference type="GO" id="GO:0000149">
    <property type="term" value="F:SNARE binding"/>
    <property type="evidence" value="ECO:0007669"/>
    <property type="project" value="TreeGrafter"/>
</dbReference>
<sequence length="553" mass="59683">MPCQLCHHDPSTSSPRPYHCPTCVASALHPHRLSLASILLSNDALRTRIDAVLAPHTSQSATDLAPGNLNLALSGNVSVLGDGAGGGGGGGAGFIDMNEAARAEGYRRLRVEIREADERAGEARRRADGLKREVEGMRREVDRRREGLRRRRGDGESARHGLGKREDGAVEEGRRGGGRGEVKGTAVMRAAVGARRVLCRELGELAGLRRKRRRGRDGAVREEWTVGGMKVWDLRDMTAADPHRLTASLTHLAYLTVRASHYLGLRLPAEITLPHRDYPLPTILHPNSSYRATVIPFPGTIPTTSPSASTTTAAKTPRDTPVPRLLFLDKSLPELHKSDPSAFKNFVEGAALLAWDVAWLCRAEGVGFVDRWDEISNVGRNLYQLLVVGTRADTAGRAPVSLPPRSTSQTPPPSAMPVGRQGTELPSAGRENGASSPTTTPDAAYTPSFGTYSHGTALAFFGGATPTTYMQGWTHRLPSAYIDKVRGCLVERIKGAEWEVLDGKWVEEMMEEGVGGEGLVVGTTGVERGEEEEEGKGKANGWMRVEGRGNEGK</sequence>
<dbReference type="GO" id="GO:0032991">
    <property type="term" value="C:protein-containing complex"/>
    <property type="evidence" value="ECO:0007669"/>
    <property type="project" value="UniProtKB-ARBA"/>
</dbReference>